<dbReference type="Pfam" id="PF13578">
    <property type="entry name" value="Methyltransf_24"/>
    <property type="match status" value="1"/>
</dbReference>
<gene>
    <name evidence="1" type="ORF">IP91_00071</name>
</gene>
<accession>A0A562RKP4</accession>
<name>A0A562RKP4_9BURK</name>
<keyword evidence="1" id="KW-0489">Methyltransferase</keyword>
<dbReference type="GO" id="GO:0008168">
    <property type="term" value="F:methyltransferase activity"/>
    <property type="evidence" value="ECO:0007669"/>
    <property type="project" value="UniProtKB-KW"/>
</dbReference>
<dbReference type="Proteomes" id="UP000318431">
    <property type="component" value="Unassembled WGS sequence"/>
</dbReference>
<dbReference type="Gene3D" id="3.40.50.150">
    <property type="entry name" value="Vaccinia Virus protein VP39"/>
    <property type="match status" value="1"/>
</dbReference>
<proteinExistence type="predicted"/>
<dbReference type="AlphaFoldDB" id="A0A562RKP4"/>
<keyword evidence="2" id="KW-1185">Reference proteome</keyword>
<organism evidence="1 2">
    <name type="scientific">Pseudoduganella lurida</name>
    <dbReference type="NCBI Taxonomy" id="1036180"/>
    <lineage>
        <taxon>Bacteria</taxon>
        <taxon>Pseudomonadati</taxon>
        <taxon>Pseudomonadota</taxon>
        <taxon>Betaproteobacteria</taxon>
        <taxon>Burkholderiales</taxon>
        <taxon>Oxalobacteraceae</taxon>
        <taxon>Telluria group</taxon>
        <taxon>Pseudoduganella</taxon>
    </lineage>
</organism>
<dbReference type="EMBL" id="VLLB01000001">
    <property type="protein sequence ID" value="TWI69006.1"/>
    <property type="molecule type" value="Genomic_DNA"/>
</dbReference>
<evidence type="ECO:0000313" key="1">
    <source>
        <dbReference type="EMBL" id="TWI69006.1"/>
    </source>
</evidence>
<sequence>MAPLMFPMTSLLFIAAILLLCGYTLHKVRLIHLMLHDVRDQSRRETAGLFRQLEALQGLYTDLGLTRSLPDTRGWAASPDFLLELARHALAERPALVVECSSGTSTLVLARCLQINGGGKLYSLEHDPAYARQTREQLRRHGLADWATVLDAPLIPRTFDGATWPWYATDALPPDGEIDMIVIDGPPQATRALARYPAAPVLFPRLAPGGVVFLDDAGRPDEREILRRWADEFPEIEQHELRCEKGAARLVNRPRA</sequence>
<dbReference type="RefSeq" id="WP_229473711.1">
    <property type="nucleotide sequence ID" value="NZ_VLLB01000001.1"/>
</dbReference>
<protein>
    <submittedName>
        <fullName evidence="1">Methyltransferase family protein</fullName>
    </submittedName>
</protein>
<reference evidence="1 2" key="1">
    <citation type="journal article" date="2015" name="Stand. Genomic Sci.">
        <title>Genomic Encyclopedia of Bacterial and Archaeal Type Strains, Phase III: the genomes of soil and plant-associated and newly described type strains.</title>
        <authorList>
            <person name="Whitman W.B."/>
            <person name="Woyke T."/>
            <person name="Klenk H.P."/>
            <person name="Zhou Y."/>
            <person name="Lilburn T.G."/>
            <person name="Beck B.J."/>
            <person name="De Vos P."/>
            <person name="Vandamme P."/>
            <person name="Eisen J.A."/>
            <person name="Garrity G."/>
            <person name="Hugenholtz P."/>
            <person name="Kyrpides N.C."/>
        </authorList>
    </citation>
    <scope>NUCLEOTIDE SEQUENCE [LARGE SCALE GENOMIC DNA]</scope>
    <source>
        <strain evidence="1 2">CGMCC 1.10822</strain>
    </source>
</reference>
<comment type="caution">
    <text evidence="1">The sequence shown here is derived from an EMBL/GenBank/DDBJ whole genome shotgun (WGS) entry which is preliminary data.</text>
</comment>
<dbReference type="GO" id="GO:0032259">
    <property type="term" value="P:methylation"/>
    <property type="evidence" value="ECO:0007669"/>
    <property type="project" value="UniProtKB-KW"/>
</dbReference>
<evidence type="ECO:0000313" key="2">
    <source>
        <dbReference type="Proteomes" id="UP000318431"/>
    </source>
</evidence>
<dbReference type="SUPFAM" id="SSF53335">
    <property type="entry name" value="S-adenosyl-L-methionine-dependent methyltransferases"/>
    <property type="match status" value="1"/>
</dbReference>
<keyword evidence="1" id="KW-0808">Transferase</keyword>
<dbReference type="InterPro" id="IPR029063">
    <property type="entry name" value="SAM-dependent_MTases_sf"/>
</dbReference>